<accession>K0RN23</accession>
<keyword evidence="1 2" id="KW-0694">RNA-binding</keyword>
<evidence type="ECO:0000313" key="6">
    <source>
        <dbReference type="Proteomes" id="UP000266841"/>
    </source>
</evidence>
<dbReference type="FunFam" id="3.30.70.330:FF:001150">
    <property type="entry name" value="RNP-1 like RNA-binding protein"/>
    <property type="match status" value="1"/>
</dbReference>
<dbReference type="PROSITE" id="PS50102">
    <property type="entry name" value="RRM"/>
    <property type="match status" value="3"/>
</dbReference>
<sequence length="397" mass="43592">MILNARSATAAMACSQWHGYSWGSLHGEVRTVRETPEREKTRTKETRRVIVAEVAPHNQKGGHKSQGIGKHHDSGKSFRVAICHPERCEGIHSVPQLSGDTSSLASARRGASSCNNFSPKRGGGSVDVPLSRETGKCRGFAFVAMTNSDDHEAAIEQLNMSEIAGRTIYVSESLPKDQVAEKKKKFQGRKKRDEGAKIYVGNLNFDTTAEDLKAAFEEFGDVMDCFLPVDYDGNARGFGFIQMSDEDSLKAIEGMNGVEFDGRTLNVNKSLPKGQRPAAAAPKETKLYVGNLSWGTEEGALRELFGEYGSVIDCYIPTDRETGQHRGFAFVTMGPDDALRAADETDGYELDGRILRVNEAQPKGQRNNYNSYNDGGNYDGDDAWDSSEDDSWGNDSY</sequence>
<feature type="compositionally biased region" description="Low complexity" evidence="3">
    <location>
        <begin position="367"/>
        <end position="376"/>
    </location>
</feature>
<feature type="compositionally biased region" description="Acidic residues" evidence="3">
    <location>
        <begin position="379"/>
        <end position="397"/>
    </location>
</feature>
<proteinExistence type="predicted"/>
<dbReference type="InterPro" id="IPR035979">
    <property type="entry name" value="RBD_domain_sf"/>
</dbReference>
<name>K0RN23_THAOC</name>
<comment type="caution">
    <text evidence="5">The sequence shown here is derived from an EMBL/GenBank/DDBJ whole genome shotgun (WGS) entry which is preliminary data.</text>
</comment>
<dbReference type="eggNOG" id="KOG0118">
    <property type="taxonomic scope" value="Eukaryota"/>
</dbReference>
<dbReference type="InterPro" id="IPR000504">
    <property type="entry name" value="RRM_dom"/>
</dbReference>
<keyword evidence="6" id="KW-1185">Reference proteome</keyword>
<protein>
    <recommendedName>
        <fullName evidence="4">RRM domain-containing protein</fullName>
    </recommendedName>
</protein>
<dbReference type="SMART" id="SM00360">
    <property type="entry name" value="RRM"/>
    <property type="match status" value="3"/>
</dbReference>
<feature type="domain" description="RRM" evidence="4">
    <location>
        <begin position="285"/>
        <end position="362"/>
    </location>
</feature>
<feature type="domain" description="RRM" evidence="4">
    <location>
        <begin position="196"/>
        <end position="272"/>
    </location>
</feature>
<dbReference type="InterPro" id="IPR012677">
    <property type="entry name" value="Nucleotide-bd_a/b_plait_sf"/>
</dbReference>
<dbReference type="OrthoDB" id="439808at2759"/>
<reference evidence="5 6" key="1">
    <citation type="journal article" date="2012" name="Genome Biol.">
        <title>Genome and low-iron response of an oceanic diatom adapted to chronic iron limitation.</title>
        <authorList>
            <person name="Lommer M."/>
            <person name="Specht M."/>
            <person name="Roy A.S."/>
            <person name="Kraemer L."/>
            <person name="Andreson R."/>
            <person name="Gutowska M.A."/>
            <person name="Wolf J."/>
            <person name="Bergner S.V."/>
            <person name="Schilhabel M.B."/>
            <person name="Klostermeier U.C."/>
            <person name="Beiko R.G."/>
            <person name="Rosenstiel P."/>
            <person name="Hippler M."/>
            <person name="Laroche J."/>
        </authorList>
    </citation>
    <scope>NUCLEOTIDE SEQUENCE [LARGE SCALE GENOMIC DNA]</scope>
    <source>
        <strain evidence="5 6">CCMP1005</strain>
    </source>
</reference>
<dbReference type="InterPro" id="IPR050502">
    <property type="entry name" value="Euk_RNA-bind_prot"/>
</dbReference>
<evidence type="ECO:0000256" key="3">
    <source>
        <dbReference type="SAM" id="MobiDB-lite"/>
    </source>
</evidence>
<feature type="domain" description="RRM" evidence="4">
    <location>
        <begin position="117"/>
        <end position="175"/>
    </location>
</feature>
<evidence type="ECO:0000256" key="1">
    <source>
        <dbReference type="ARBA" id="ARBA00022884"/>
    </source>
</evidence>
<evidence type="ECO:0000256" key="2">
    <source>
        <dbReference type="PROSITE-ProRule" id="PRU00176"/>
    </source>
</evidence>
<dbReference type="PANTHER" id="PTHR48025:SF1">
    <property type="entry name" value="RRM DOMAIN-CONTAINING PROTEIN"/>
    <property type="match status" value="1"/>
</dbReference>
<dbReference type="Proteomes" id="UP000266841">
    <property type="component" value="Unassembled WGS sequence"/>
</dbReference>
<gene>
    <name evidence="5" type="ORF">THAOC_30767</name>
</gene>
<dbReference type="GO" id="GO:0003729">
    <property type="term" value="F:mRNA binding"/>
    <property type="evidence" value="ECO:0007669"/>
    <property type="project" value="TreeGrafter"/>
</dbReference>
<dbReference type="Pfam" id="PF00076">
    <property type="entry name" value="RRM_1"/>
    <property type="match status" value="3"/>
</dbReference>
<evidence type="ECO:0000259" key="4">
    <source>
        <dbReference type="PROSITE" id="PS50102"/>
    </source>
</evidence>
<dbReference type="AlphaFoldDB" id="K0RN23"/>
<organism evidence="5 6">
    <name type="scientific">Thalassiosira oceanica</name>
    <name type="common">Marine diatom</name>
    <dbReference type="NCBI Taxonomy" id="159749"/>
    <lineage>
        <taxon>Eukaryota</taxon>
        <taxon>Sar</taxon>
        <taxon>Stramenopiles</taxon>
        <taxon>Ochrophyta</taxon>
        <taxon>Bacillariophyta</taxon>
        <taxon>Coscinodiscophyceae</taxon>
        <taxon>Thalassiosirophycidae</taxon>
        <taxon>Thalassiosirales</taxon>
        <taxon>Thalassiosiraceae</taxon>
        <taxon>Thalassiosira</taxon>
    </lineage>
</organism>
<dbReference type="EMBL" id="AGNL01044053">
    <property type="protein sequence ID" value="EJK50286.1"/>
    <property type="molecule type" value="Genomic_DNA"/>
</dbReference>
<dbReference type="OMA" id="AICHPER"/>
<dbReference type="SUPFAM" id="SSF54928">
    <property type="entry name" value="RNA-binding domain, RBD"/>
    <property type="match status" value="3"/>
</dbReference>
<feature type="region of interest" description="Disordered" evidence="3">
    <location>
        <begin position="359"/>
        <end position="397"/>
    </location>
</feature>
<dbReference type="Gene3D" id="3.30.70.330">
    <property type="match status" value="3"/>
</dbReference>
<evidence type="ECO:0000313" key="5">
    <source>
        <dbReference type="EMBL" id="EJK50286.1"/>
    </source>
</evidence>
<dbReference type="PANTHER" id="PTHR48025">
    <property type="entry name" value="OS02G0815200 PROTEIN"/>
    <property type="match status" value="1"/>
</dbReference>